<dbReference type="AlphaFoldDB" id="A0A977KT02"/>
<dbReference type="KEGG" id="wna:KA717_25960"/>
<evidence type="ECO:0000259" key="1">
    <source>
        <dbReference type="Pfam" id="PF00656"/>
    </source>
</evidence>
<dbReference type="GO" id="GO:0006508">
    <property type="term" value="P:proteolysis"/>
    <property type="evidence" value="ECO:0007669"/>
    <property type="project" value="InterPro"/>
</dbReference>
<dbReference type="InterPro" id="IPR029030">
    <property type="entry name" value="Caspase-like_dom_sf"/>
</dbReference>
<dbReference type="SUPFAM" id="SSF52129">
    <property type="entry name" value="Caspase-like"/>
    <property type="match status" value="1"/>
</dbReference>
<protein>
    <submittedName>
        <fullName evidence="2">Caspase family protein</fullName>
    </submittedName>
</protein>
<reference evidence="2" key="1">
    <citation type="submission" date="2021-04" db="EMBL/GenBank/DDBJ databases">
        <title>Genome sequence of Woronichinia naegeliana from Washington state freshwater lake bloom.</title>
        <authorList>
            <person name="Dreher T.W."/>
        </authorList>
    </citation>
    <scope>NUCLEOTIDE SEQUENCE</scope>
    <source>
        <strain evidence="2">WA131</strain>
    </source>
</reference>
<dbReference type="InterPro" id="IPR011600">
    <property type="entry name" value="Pept_C14_caspase"/>
</dbReference>
<name>A0A977KT02_9CYAN</name>
<dbReference type="Proteomes" id="UP001065613">
    <property type="component" value="Chromosome"/>
</dbReference>
<sequence>MAKNWAICIGINQYNNLSPLNYAVRDAEAMRGYFTEVGFDPLNNLPEFPLNREFEVLLEGQVSWVQWVRCLYFQILMSSFCRYHFKE</sequence>
<proteinExistence type="predicted"/>
<dbReference type="GO" id="GO:0004197">
    <property type="term" value="F:cysteine-type endopeptidase activity"/>
    <property type="evidence" value="ECO:0007669"/>
    <property type="project" value="InterPro"/>
</dbReference>
<accession>A0A977KT02</accession>
<gene>
    <name evidence="2" type="ORF">KA717_25960</name>
</gene>
<feature type="domain" description="Peptidase C14 caspase" evidence="1">
    <location>
        <begin position="4"/>
        <end position="40"/>
    </location>
</feature>
<dbReference type="Pfam" id="PF00656">
    <property type="entry name" value="Peptidase_C14"/>
    <property type="match status" value="1"/>
</dbReference>
<dbReference type="EMBL" id="CP073041">
    <property type="protein sequence ID" value="UXE59294.1"/>
    <property type="molecule type" value="Genomic_DNA"/>
</dbReference>
<organism evidence="2">
    <name type="scientific">Woronichinia naegeliana WA131</name>
    <dbReference type="NCBI Taxonomy" id="2824559"/>
    <lineage>
        <taxon>Bacteria</taxon>
        <taxon>Bacillati</taxon>
        <taxon>Cyanobacteriota</taxon>
        <taxon>Cyanophyceae</taxon>
        <taxon>Synechococcales</taxon>
        <taxon>Coelosphaeriaceae</taxon>
        <taxon>Woronichinia</taxon>
    </lineage>
</organism>
<dbReference type="Gene3D" id="3.40.50.1460">
    <property type="match status" value="1"/>
</dbReference>
<evidence type="ECO:0000313" key="2">
    <source>
        <dbReference type="EMBL" id="UXE59294.1"/>
    </source>
</evidence>